<keyword evidence="4 5" id="KW-0472">Membrane</keyword>
<evidence type="ECO:0000313" key="7">
    <source>
        <dbReference type="EMBL" id="PON65296.1"/>
    </source>
</evidence>
<dbReference type="GO" id="GO:0055085">
    <property type="term" value="P:transmembrane transport"/>
    <property type="evidence" value="ECO:0007669"/>
    <property type="project" value="InterPro"/>
</dbReference>
<name>A0A2P5CW91_PARAD</name>
<keyword evidence="2 5" id="KW-0812">Transmembrane</keyword>
<evidence type="ECO:0000256" key="4">
    <source>
        <dbReference type="ARBA" id="ARBA00023136"/>
    </source>
</evidence>
<feature type="transmembrane region" description="Helical" evidence="5">
    <location>
        <begin position="105"/>
        <end position="127"/>
    </location>
</feature>
<organism evidence="7 8">
    <name type="scientific">Parasponia andersonii</name>
    <name type="common">Sponia andersonii</name>
    <dbReference type="NCBI Taxonomy" id="3476"/>
    <lineage>
        <taxon>Eukaryota</taxon>
        <taxon>Viridiplantae</taxon>
        <taxon>Streptophyta</taxon>
        <taxon>Embryophyta</taxon>
        <taxon>Tracheophyta</taxon>
        <taxon>Spermatophyta</taxon>
        <taxon>Magnoliopsida</taxon>
        <taxon>eudicotyledons</taxon>
        <taxon>Gunneridae</taxon>
        <taxon>Pentapetalae</taxon>
        <taxon>rosids</taxon>
        <taxon>fabids</taxon>
        <taxon>Rosales</taxon>
        <taxon>Cannabaceae</taxon>
        <taxon>Parasponia</taxon>
    </lineage>
</organism>
<dbReference type="EMBL" id="JXTB01000089">
    <property type="protein sequence ID" value="PON65296.1"/>
    <property type="molecule type" value="Genomic_DNA"/>
</dbReference>
<gene>
    <name evidence="7" type="ORF">PanWU01x14_118130</name>
</gene>
<comment type="subcellular location">
    <subcellularLocation>
        <location evidence="1">Membrane</location>
        <topology evidence="1">Multi-pass membrane protein</topology>
    </subcellularLocation>
</comment>
<evidence type="ECO:0000259" key="6">
    <source>
        <dbReference type="Pfam" id="PF00916"/>
    </source>
</evidence>
<evidence type="ECO:0000256" key="1">
    <source>
        <dbReference type="ARBA" id="ARBA00004141"/>
    </source>
</evidence>
<feature type="transmembrane region" description="Helical" evidence="5">
    <location>
        <begin position="199"/>
        <end position="219"/>
    </location>
</feature>
<evidence type="ECO:0000313" key="8">
    <source>
        <dbReference type="Proteomes" id="UP000237105"/>
    </source>
</evidence>
<reference evidence="8" key="1">
    <citation type="submission" date="2016-06" db="EMBL/GenBank/DDBJ databases">
        <title>Parallel loss of symbiosis genes in relatives of nitrogen-fixing non-legume Parasponia.</title>
        <authorList>
            <person name="Van Velzen R."/>
            <person name="Holmer R."/>
            <person name="Bu F."/>
            <person name="Rutten L."/>
            <person name="Van Zeijl A."/>
            <person name="Liu W."/>
            <person name="Santuari L."/>
            <person name="Cao Q."/>
            <person name="Sharma T."/>
            <person name="Shen D."/>
            <person name="Roswanjaya Y."/>
            <person name="Wardhani T."/>
            <person name="Kalhor M.S."/>
            <person name="Jansen J."/>
            <person name="Van den Hoogen J."/>
            <person name="Gungor B."/>
            <person name="Hartog M."/>
            <person name="Hontelez J."/>
            <person name="Verver J."/>
            <person name="Yang W.-C."/>
            <person name="Schijlen E."/>
            <person name="Repin R."/>
            <person name="Schilthuizen M."/>
            <person name="Schranz E."/>
            <person name="Heidstra R."/>
            <person name="Miyata K."/>
            <person name="Fedorova E."/>
            <person name="Kohlen W."/>
            <person name="Bisseling T."/>
            <person name="Smit S."/>
            <person name="Geurts R."/>
        </authorList>
    </citation>
    <scope>NUCLEOTIDE SEQUENCE [LARGE SCALE GENOMIC DNA]</scope>
    <source>
        <strain evidence="8">cv. WU1-14</strain>
    </source>
</reference>
<feature type="transmembrane region" description="Helical" evidence="5">
    <location>
        <begin position="167"/>
        <end position="187"/>
    </location>
</feature>
<dbReference type="Proteomes" id="UP000237105">
    <property type="component" value="Unassembled WGS sequence"/>
</dbReference>
<accession>A0A2P5CW91</accession>
<dbReference type="Gene3D" id="3.30.750.24">
    <property type="entry name" value="STAS domain"/>
    <property type="match status" value="1"/>
</dbReference>
<sequence length="359" mass="39462">MEYKCCSTTCICSCGDFKRHVIGLQQLKGLFGINHFTTKTNIITVIKAVSRSFVDNNIYIFSSPSIFVVLILSYDMESLQFYPGIILSDLHILVSKFLGRRSKKLFWLQTLAPFLCFMLSTLVVFLFTSGQDHGIDIVLKQIKAGLNQSSVDQLQFHGPYIGEVAKIGLVLALIGLVEATAVGRSFASMKVYHLDANREMVALGLMNILGSLTSCYVATGSFSRTAVNFSSGSETLASSNIVTSLTLWTRFVYYIPKAILSSIILSALPGLIDLNGAYNVWKVDKLDFLAFLATFLGLLFSGVETVKPGMEPLGRIPGTDTFCDVTQYSIAVNVPGFLIVRVKSAWLCFANSNAVRERD</sequence>
<dbReference type="Pfam" id="PF00916">
    <property type="entry name" value="Sulfate_transp"/>
    <property type="match status" value="1"/>
</dbReference>
<keyword evidence="8" id="KW-1185">Reference proteome</keyword>
<comment type="caution">
    <text evidence="7">The sequence shown here is derived from an EMBL/GenBank/DDBJ whole genome shotgun (WGS) entry which is preliminary data.</text>
</comment>
<dbReference type="AlphaFoldDB" id="A0A2P5CW91"/>
<dbReference type="GO" id="GO:0016020">
    <property type="term" value="C:membrane"/>
    <property type="evidence" value="ECO:0007669"/>
    <property type="project" value="UniProtKB-SubCell"/>
</dbReference>
<proteinExistence type="predicted"/>
<protein>
    <submittedName>
        <fullName evidence="7">Low affinity sulfate transporter</fullName>
    </submittedName>
</protein>
<feature type="domain" description="SLC26A/SulP transporter" evidence="6">
    <location>
        <begin position="21"/>
        <end position="294"/>
    </location>
</feature>
<evidence type="ECO:0000256" key="2">
    <source>
        <dbReference type="ARBA" id="ARBA00022692"/>
    </source>
</evidence>
<feature type="transmembrane region" description="Helical" evidence="5">
    <location>
        <begin position="251"/>
        <end position="274"/>
    </location>
</feature>
<keyword evidence="3 5" id="KW-1133">Transmembrane helix</keyword>
<feature type="transmembrane region" description="Helical" evidence="5">
    <location>
        <begin position="286"/>
        <end position="303"/>
    </location>
</feature>
<dbReference type="PANTHER" id="PTHR11814">
    <property type="entry name" value="SULFATE TRANSPORTER"/>
    <property type="match status" value="1"/>
</dbReference>
<evidence type="ECO:0000256" key="5">
    <source>
        <dbReference type="SAM" id="Phobius"/>
    </source>
</evidence>
<dbReference type="OrthoDB" id="288203at2759"/>
<dbReference type="InterPro" id="IPR001902">
    <property type="entry name" value="SLC26A/SulP_fam"/>
</dbReference>
<dbReference type="STRING" id="3476.A0A2P5CW91"/>
<evidence type="ECO:0000256" key="3">
    <source>
        <dbReference type="ARBA" id="ARBA00022989"/>
    </source>
</evidence>
<dbReference type="InterPro" id="IPR011547">
    <property type="entry name" value="SLC26A/SulP_dom"/>
</dbReference>
<dbReference type="InterPro" id="IPR036513">
    <property type="entry name" value="STAS_dom_sf"/>
</dbReference>